<dbReference type="AlphaFoldDB" id="A0A934I898"/>
<dbReference type="Pfam" id="PF02219">
    <property type="entry name" value="MTHFR"/>
    <property type="match status" value="1"/>
</dbReference>
<reference evidence="10" key="1">
    <citation type="submission" date="2020-12" db="EMBL/GenBank/DDBJ databases">
        <title>Sanguibacter suaedae sp. nov., isolated from Suaeda aralocaspica.</title>
        <authorList>
            <person name="Ma Q."/>
        </authorList>
    </citation>
    <scope>NUCLEOTIDE SEQUENCE</scope>
    <source>
        <strain evidence="10">YZGR15</strain>
    </source>
</reference>
<sequence length="357" mass="37998">MTASLPVPPIAQTTPLGSSPQRAQHGARPTVSFELMPPRNPDAAPKFWATAERLVAARPDFVSVTYGAAGGDRDTARTVVSRLLRQTPVLPIAHLTCVGASRQNVADVIDEFLAEGVRSFLALRGDPPHDQPDWRPHPDGVHSSTELVRLLREVEARRCAEHPSTALRSAARPLTVAVATFPEGNRAAGTSRAQEVARLREKQDAGADFAMTQLFYAPETYVDFVAEARAAGVTLPILAGLLPMTDPHRLRRVETLTGVPAPAALVRDLEALPDDAARHRLGVRATVDLASAVLEAGAPGLHVYTFNKHHAALDLLEGVHLGGGAAAPGHPDDRTPDLASGPRVDASTVQPRKPALL</sequence>
<gene>
    <name evidence="10" type="ORF">JAV76_02135</name>
</gene>
<comment type="caution">
    <text evidence="10">The sequence shown here is derived from an EMBL/GenBank/DDBJ whole genome shotgun (WGS) entry which is preliminary data.</text>
</comment>
<dbReference type="InterPro" id="IPR003171">
    <property type="entry name" value="Mehydrof_redctse-like"/>
</dbReference>
<feature type="region of interest" description="Disordered" evidence="9">
    <location>
        <begin position="324"/>
        <end position="357"/>
    </location>
</feature>
<keyword evidence="5 8" id="KW-0274">FAD</keyword>
<evidence type="ECO:0000313" key="11">
    <source>
        <dbReference type="Proteomes" id="UP000602087"/>
    </source>
</evidence>
<dbReference type="GO" id="GO:0009086">
    <property type="term" value="P:methionine biosynthetic process"/>
    <property type="evidence" value="ECO:0007669"/>
    <property type="project" value="TreeGrafter"/>
</dbReference>
<dbReference type="RefSeq" id="WP_198732356.1">
    <property type="nucleotide sequence ID" value="NZ_JAEINH010000001.1"/>
</dbReference>
<evidence type="ECO:0000256" key="4">
    <source>
        <dbReference type="ARBA" id="ARBA00022630"/>
    </source>
</evidence>
<comment type="cofactor">
    <cofactor evidence="1 8">
        <name>FAD</name>
        <dbReference type="ChEBI" id="CHEBI:57692"/>
    </cofactor>
</comment>
<evidence type="ECO:0000256" key="5">
    <source>
        <dbReference type="ARBA" id="ARBA00022827"/>
    </source>
</evidence>
<name>A0A934I898_9MICO</name>
<dbReference type="InterPro" id="IPR029041">
    <property type="entry name" value="FAD-linked_oxidoreductase-like"/>
</dbReference>
<dbReference type="PANTHER" id="PTHR45754:SF3">
    <property type="entry name" value="METHYLENETETRAHYDROFOLATE REDUCTASE (NADPH)"/>
    <property type="match status" value="1"/>
</dbReference>
<dbReference type="GO" id="GO:0071949">
    <property type="term" value="F:FAD binding"/>
    <property type="evidence" value="ECO:0007669"/>
    <property type="project" value="TreeGrafter"/>
</dbReference>
<dbReference type="SUPFAM" id="SSF51730">
    <property type="entry name" value="FAD-linked oxidoreductase"/>
    <property type="match status" value="1"/>
</dbReference>
<dbReference type="GO" id="GO:0005829">
    <property type="term" value="C:cytosol"/>
    <property type="evidence" value="ECO:0007669"/>
    <property type="project" value="TreeGrafter"/>
</dbReference>
<evidence type="ECO:0000256" key="1">
    <source>
        <dbReference type="ARBA" id="ARBA00001974"/>
    </source>
</evidence>
<comment type="similarity">
    <text evidence="3 8">Belongs to the methylenetetrahydrofolate reductase family.</text>
</comment>
<dbReference type="CDD" id="cd00537">
    <property type="entry name" value="MTHFR"/>
    <property type="match status" value="1"/>
</dbReference>
<protein>
    <recommendedName>
        <fullName evidence="8">Methylenetetrahydrofolate reductase</fullName>
    </recommendedName>
</protein>
<dbReference type="GO" id="GO:0035999">
    <property type="term" value="P:tetrahydrofolate interconversion"/>
    <property type="evidence" value="ECO:0007669"/>
    <property type="project" value="TreeGrafter"/>
</dbReference>
<evidence type="ECO:0000256" key="3">
    <source>
        <dbReference type="ARBA" id="ARBA00006743"/>
    </source>
</evidence>
<feature type="region of interest" description="Disordered" evidence="9">
    <location>
        <begin position="1"/>
        <end position="29"/>
    </location>
</feature>
<organism evidence="10 11">
    <name type="scientific">Sanguibacter suaedae</name>
    <dbReference type="NCBI Taxonomy" id="2795737"/>
    <lineage>
        <taxon>Bacteria</taxon>
        <taxon>Bacillati</taxon>
        <taxon>Actinomycetota</taxon>
        <taxon>Actinomycetes</taxon>
        <taxon>Micrococcales</taxon>
        <taxon>Sanguibacteraceae</taxon>
        <taxon>Sanguibacter</taxon>
    </lineage>
</organism>
<evidence type="ECO:0000313" key="10">
    <source>
        <dbReference type="EMBL" id="MBI9113812.1"/>
    </source>
</evidence>
<keyword evidence="6 8" id="KW-0560">Oxidoreductase</keyword>
<proteinExistence type="inferred from homology"/>
<evidence type="ECO:0000256" key="7">
    <source>
        <dbReference type="ARBA" id="ARBA00048628"/>
    </source>
</evidence>
<keyword evidence="4 8" id="KW-0285">Flavoprotein</keyword>
<evidence type="ECO:0000256" key="8">
    <source>
        <dbReference type="RuleBase" id="RU003862"/>
    </source>
</evidence>
<evidence type="ECO:0000256" key="6">
    <source>
        <dbReference type="ARBA" id="ARBA00023002"/>
    </source>
</evidence>
<evidence type="ECO:0000256" key="2">
    <source>
        <dbReference type="ARBA" id="ARBA00004777"/>
    </source>
</evidence>
<evidence type="ECO:0000256" key="9">
    <source>
        <dbReference type="SAM" id="MobiDB-lite"/>
    </source>
</evidence>
<comment type="pathway">
    <text evidence="2 8">One-carbon metabolism; tetrahydrofolate interconversion.</text>
</comment>
<dbReference type="Gene3D" id="3.20.20.220">
    <property type="match status" value="1"/>
</dbReference>
<feature type="compositionally biased region" description="Polar residues" evidence="9">
    <location>
        <begin position="11"/>
        <end position="22"/>
    </location>
</feature>
<dbReference type="PANTHER" id="PTHR45754">
    <property type="entry name" value="METHYLENETETRAHYDROFOLATE REDUCTASE"/>
    <property type="match status" value="1"/>
</dbReference>
<keyword evidence="11" id="KW-1185">Reference proteome</keyword>
<dbReference type="EMBL" id="JAEINH010000001">
    <property type="protein sequence ID" value="MBI9113812.1"/>
    <property type="molecule type" value="Genomic_DNA"/>
</dbReference>
<accession>A0A934I898</accession>
<dbReference type="Proteomes" id="UP000602087">
    <property type="component" value="Unassembled WGS sequence"/>
</dbReference>
<dbReference type="GO" id="GO:0106312">
    <property type="term" value="F:methylenetetrahydrofolate reductase (NADH) activity"/>
    <property type="evidence" value="ECO:0007669"/>
    <property type="project" value="UniProtKB-EC"/>
</dbReference>
<comment type="catalytic activity">
    <reaction evidence="7">
        <text>(6S)-5-methyl-5,6,7,8-tetrahydrofolate + NAD(+) = (6R)-5,10-methylene-5,6,7,8-tetrahydrofolate + NADH + H(+)</text>
        <dbReference type="Rhea" id="RHEA:19821"/>
        <dbReference type="ChEBI" id="CHEBI:15378"/>
        <dbReference type="ChEBI" id="CHEBI:15636"/>
        <dbReference type="ChEBI" id="CHEBI:18608"/>
        <dbReference type="ChEBI" id="CHEBI:57540"/>
        <dbReference type="ChEBI" id="CHEBI:57945"/>
        <dbReference type="EC" id="1.5.1.54"/>
    </reaction>
    <physiologicalReaction direction="right-to-left" evidence="7">
        <dbReference type="Rhea" id="RHEA:19823"/>
    </physiologicalReaction>
</comment>